<keyword evidence="4" id="KW-1133">Transmembrane helix</keyword>
<dbReference type="EMBL" id="BRVO01000002">
    <property type="protein sequence ID" value="GLB49379.1"/>
    <property type="molecule type" value="Genomic_DNA"/>
</dbReference>
<keyword evidence="1" id="KW-0547">Nucleotide-binding</keyword>
<feature type="transmembrane region" description="Helical" evidence="4">
    <location>
        <begin position="261"/>
        <end position="282"/>
    </location>
</feature>
<dbReference type="InterPro" id="IPR045076">
    <property type="entry name" value="MutS"/>
</dbReference>
<name>A0ABQ5MJ12_9FLAO</name>
<organism evidence="6 7">
    <name type="scientific">Neptunitalea lumnitzerae</name>
    <dbReference type="NCBI Taxonomy" id="2965509"/>
    <lineage>
        <taxon>Bacteria</taxon>
        <taxon>Pseudomonadati</taxon>
        <taxon>Bacteroidota</taxon>
        <taxon>Flavobacteriia</taxon>
        <taxon>Flavobacteriales</taxon>
        <taxon>Flavobacteriaceae</taxon>
        <taxon>Neptunitalea</taxon>
    </lineage>
</organism>
<evidence type="ECO:0000259" key="5">
    <source>
        <dbReference type="SMART" id="SM00534"/>
    </source>
</evidence>
<keyword evidence="4" id="KW-0472">Membrane</keyword>
<dbReference type="Pfam" id="PF00488">
    <property type="entry name" value="MutS_V"/>
    <property type="match status" value="1"/>
</dbReference>
<feature type="transmembrane region" description="Helical" evidence="4">
    <location>
        <begin position="176"/>
        <end position="194"/>
    </location>
</feature>
<dbReference type="Gene3D" id="3.40.50.300">
    <property type="entry name" value="P-loop containing nucleotide triphosphate hydrolases"/>
    <property type="match status" value="1"/>
</dbReference>
<evidence type="ECO:0000256" key="3">
    <source>
        <dbReference type="ARBA" id="ARBA00023125"/>
    </source>
</evidence>
<evidence type="ECO:0000256" key="1">
    <source>
        <dbReference type="ARBA" id="ARBA00022741"/>
    </source>
</evidence>
<evidence type="ECO:0000313" key="7">
    <source>
        <dbReference type="Proteomes" id="UP001143543"/>
    </source>
</evidence>
<evidence type="ECO:0000256" key="4">
    <source>
        <dbReference type="SAM" id="Phobius"/>
    </source>
</evidence>
<proteinExistence type="predicted"/>
<dbReference type="PANTHER" id="PTHR11361:SF152">
    <property type="entry name" value="DNA MISMATCH REPAIR PROTEIN"/>
    <property type="match status" value="1"/>
</dbReference>
<feature type="domain" description="DNA mismatch repair proteins mutS family" evidence="5">
    <location>
        <begin position="354"/>
        <end position="539"/>
    </location>
</feature>
<gene>
    <name evidence="6" type="ORF">Y10_17470</name>
</gene>
<keyword evidence="2" id="KW-0067">ATP-binding</keyword>
<reference evidence="6" key="1">
    <citation type="submission" date="2022-07" db="EMBL/GenBank/DDBJ databases">
        <title>Taxonomy of Novel Oxalotrophic and Methylotrophic Bacteria.</title>
        <authorList>
            <person name="Sahin N."/>
            <person name="Tani A."/>
        </authorList>
    </citation>
    <scope>NUCLEOTIDE SEQUENCE</scope>
    <source>
        <strain evidence="6">Y10</strain>
    </source>
</reference>
<dbReference type="SUPFAM" id="SSF52540">
    <property type="entry name" value="P-loop containing nucleoside triphosphate hydrolases"/>
    <property type="match status" value="1"/>
</dbReference>
<comment type="caution">
    <text evidence="6">The sequence shown here is derived from an EMBL/GenBank/DDBJ whole genome shotgun (WGS) entry which is preliminary data.</text>
</comment>
<keyword evidence="7" id="KW-1185">Reference proteome</keyword>
<accession>A0ABQ5MJ12</accession>
<dbReference type="InterPro" id="IPR000432">
    <property type="entry name" value="DNA_mismatch_repair_MutS_C"/>
</dbReference>
<dbReference type="Proteomes" id="UP001143543">
    <property type="component" value="Unassembled WGS sequence"/>
</dbReference>
<dbReference type="PANTHER" id="PTHR11361">
    <property type="entry name" value="DNA MISMATCH REPAIR PROTEIN MUTS FAMILY MEMBER"/>
    <property type="match status" value="1"/>
</dbReference>
<keyword evidence="4" id="KW-0812">Transmembrane</keyword>
<dbReference type="SMART" id="SM00534">
    <property type="entry name" value="MUTSac"/>
    <property type="match status" value="1"/>
</dbReference>
<sequence length="546" mass="63244">MIKDFLFHVKYAFLLFPFNRKKHLARKLKESFGSLKSDTFNFKQIESYFRKKDHYNAHQVITDKTCNDLDFDQLFMFLDRTNSRVGQQYYYNKLRTIDVNPAQTKLNEELIQTLSKDSDLRIDTQKKLEALNNKDAYNITCLFQEEHITPPKFFFVIKLLSFISLVSLLLAFYNPLFFMVLIGVFCINFVVHYWNKNNLIPYTGSIPQLLKLNNIAANLHLNPLFQKINPNLSVSIKFINAVKSKMFFFQLEAKLQGEFEVILWFVFELFKIMFLIEPLLLFDVLKKLDTKRNEIENVYTFIGHLDMLISIASLRHGLDTYCFPDINKGLVIKANQIAHPLIQDCTTNNVEISDKSILLTGSNMSGKTSFIRTIGINVITGLTINTCFAKSMSFPLLKIFSAIRINDDLINNKSYYFEEVVTIKEMLKESHNGSQNLFLLDELFKGTNTVERIAAGKAVLSELAKNNNKILVATHDIELTDLLSNQFDLYHFSETVENEKVGFDYKLKEGKLKNRNAIKILEMNKYPSGVVHEAIEISKQLDKKYS</sequence>
<evidence type="ECO:0000256" key="2">
    <source>
        <dbReference type="ARBA" id="ARBA00022840"/>
    </source>
</evidence>
<dbReference type="InterPro" id="IPR027417">
    <property type="entry name" value="P-loop_NTPase"/>
</dbReference>
<dbReference type="RefSeq" id="WP_281765016.1">
    <property type="nucleotide sequence ID" value="NZ_BRVO01000002.1"/>
</dbReference>
<evidence type="ECO:0000313" key="6">
    <source>
        <dbReference type="EMBL" id="GLB49379.1"/>
    </source>
</evidence>
<protein>
    <submittedName>
        <fullName evidence="6">DNA mismatch repair protein MutS</fullName>
    </submittedName>
</protein>
<keyword evidence="3" id="KW-0238">DNA-binding</keyword>